<evidence type="ECO:0000313" key="3">
    <source>
        <dbReference type="Proteomes" id="UP000036458"/>
    </source>
</evidence>
<evidence type="ECO:0008006" key="4">
    <source>
        <dbReference type="Google" id="ProtNLM"/>
    </source>
</evidence>
<feature type="transmembrane region" description="Helical" evidence="1">
    <location>
        <begin position="147"/>
        <end position="168"/>
    </location>
</feature>
<dbReference type="RefSeq" id="WP_048921302.1">
    <property type="nucleotide sequence ID" value="NZ_CP010777.1"/>
</dbReference>
<feature type="transmembrane region" description="Helical" evidence="1">
    <location>
        <begin position="106"/>
        <end position="127"/>
    </location>
</feature>
<sequence>MTSLLRIELRKILPYSTFWVILLLQCALLFIFFYARGNVMINGQMAGAELYQFPKIWSHLAYVSSYLNLIPGILIIILVADEYAYRTFRQQVIDGFSRADLVQSKYSVILLLAAFFAVYVLALGLGFGLTYGTAGASDSIFTDIQFIFYYLVQLVGYMSLAMFIAFLVKKTGLAILFFMAYTLLIERLLQWQTPDQLDKYFPMKVLSNLTPNPHQELEQMVLGATEVLPPLHALVPAMLYITLFCLFSYLLLKARDL</sequence>
<dbReference type="Pfam" id="PF12730">
    <property type="entry name" value="ABC2_membrane_4"/>
    <property type="match status" value="1"/>
</dbReference>
<dbReference type="PANTHER" id="PTHR37305">
    <property type="entry name" value="INTEGRAL MEMBRANE PROTEIN-RELATED"/>
    <property type="match status" value="1"/>
</dbReference>
<evidence type="ECO:0000256" key="1">
    <source>
        <dbReference type="SAM" id="Phobius"/>
    </source>
</evidence>
<feature type="transmembrane region" description="Helical" evidence="1">
    <location>
        <begin position="66"/>
        <end position="85"/>
    </location>
</feature>
<gene>
    <name evidence="2" type="ORF">TH63_12935</name>
</gene>
<name>A0A0H4W7B0_9BACT</name>
<feature type="transmembrane region" description="Helical" evidence="1">
    <location>
        <begin position="175"/>
        <end position="193"/>
    </location>
</feature>
<organism evidence="2 3">
    <name type="scientific">Rufibacter radiotolerans</name>
    <dbReference type="NCBI Taxonomy" id="1379910"/>
    <lineage>
        <taxon>Bacteria</taxon>
        <taxon>Pseudomonadati</taxon>
        <taxon>Bacteroidota</taxon>
        <taxon>Cytophagia</taxon>
        <taxon>Cytophagales</taxon>
        <taxon>Hymenobacteraceae</taxon>
        <taxon>Rufibacter</taxon>
    </lineage>
</organism>
<keyword evidence="1" id="KW-0812">Transmembrane</keyword>
<proteinExistence type="predicted"/>
<feature type="transmembrane region" description="Helical" evidence="1">
    <location>
        <begin position="12"/>
        <end position="35"/>
    </location>
</feature>
<dbReference type="AlphaFoldDB" id="A0A0H4W7B0"/>
<keyword evidence="1" id="KW-0472">Membrane</keyword>
<protein>
    <recommendedName>
        <fullName evidence="4">ABC-2 family transporter protein</fullName>
    </recommendedName>
</protein>
<dbReference type="KEGG" id="ruf:TH63_12935"/>
<reference evidence="2 3" key="1">
    <citation type="submission" date="2015-01" db="EMBL/GenBank/DDBJ databases">
        <title>Rufibacter sp./DG31D/ whole genome sequencing.</title>
        <authorList>
            <person name="Kim M.K."/>
            <person name="Srinivasan S."/>
            <person name="Lee J.-J."/>
        </authorList>
    </citation>
    <scope>NUCLEOTIDE SEQUENCE [LARGE SCALE GENOMIC DNA]</scope>
    <source>
        <strain evidence="2 3">DG31D</strain>
    </source>
</reference>
<dbReference type="STRING" id="1379910.TH63_12935"/>
<dbReference type="Proteomes" id="UP000036458">
    <property type="component" value="Chromosome"/>
</dbReference>
<evidence type="ECO:0000313" key="2">
    <source>
        <dbReference type="EMBL" id="AKQ46321.1"/>
    </source>
</evidence>
<keyword evidence="1" id="KW-1133">Transmembrane helix</keyword>
<dbReference type="PANTHER" id="PTHR37305:SF1">
    <property type="entry name" value="MEMBRANE PROTEIN"/>
    <property type="match status" value="1"/>
</dbReference>
<accession>A0A0H4W7B0</accession>
<dbReference type="OrthoDB" id="1452202at2"/>
<keyword evidence="3" id="KW-1185">Reference proteome</keyword>
<dbReference type="EMBL" id="CP010777">
    <property type="protein sequence ID" value="AKQ46321.1"/>
    <property type="molecule type" value="Genomic_DNA"/>
</dbReference>
<dbReference type="PATRIC" id="fig|1379910.4.peg.2805"/>
<feature type="transmembrane region" description="Helical" evidence="1">
    <location>
        <begin position="231"/>
        <end position="252"/>
    </location>
</feature>